<dbReference type="NCBIfam" id="NF008183">
    <property type="entry name" value="PRK10933.1"/>
    <property type="match status" value="1"/>
</dbReference>
<evidence type="ECO:0000256" key="1">
    <source>
        <dbReference type="ARBA" id="ARBA00008061"/>
    </source>
</evidence>
<evidence type="ECO:0000313" key="6">
    <source>
        <dbReference type="EMBL" id="NEN07990.1"/>
    </source>
</evidence>
<dbReference type="InterPro" id="IPR017853">
    <property type="entry name" value="GH"/>
</dbReference>
<dbReference type="SMART" id="SM00642">
    <property type="entry name" value="Aamy"/>
    <property type="match status" value="1"/>
</dbReference>
<dbReference type="SUPFAM" id="SSF51011">
    <property type="entry name" value="Glycosyl hydrolase domain"/>
    <property type="match status" value="1"/>
</dbReference>
<dbReference type="Pfam" id="PF00128">
    <property type="entry name" value="Alpha-amylase"/>
    <property type="match status" value="1"/>
</dbReference>
<dbReference type="InterPro" id="IPR006047">
    <property type="entry name" value="GH13_cat_dom"/>
</dbReference>
<comment type="similarity">
    <text evidence="1">Belongs to the glycosyl hydrolase 13 family.</text>
</comment>
<protein>
    <submittedName>
        <fullName evidence="6">Alpha-glucosidase</fullName>
    </submittedName>
</protein>
<dbReference type="SUPFAM" id="SSF51445">
    <property type="entry name" value="(Trans)glycosidases"/>
    <property type="match status" value="1"/>
</dbReference>
<dbReference type="CDD" id="cd11333">
    <property type="entry name" value="AmyAc_SI_OligoGlu_DGase"/>
    <property type="match status" value="1"/>
</dbReference>
<dbReference type="EMBL" id="JAAGWY010000006">
    <property type="protein sequence ID" value="NEN07990.1"/>
    <property type="molecule type" value="Genomic_DNA"/>
</dbReference>
<feature type="domain" description="Glycosyl hydrolase family 13 catalytic" evidence="5">
    <location>
        <begin position="33"/>
        <end position="449"/>
    </location>
</feature>
<feature type="region of interest" description="Disordered" evidence="4">
    <location>
        <begin position="1"/>
        <end position="22"/>
    </location>
</feature>
<reference evidence="6 7" key="1">
    <citation type="journal article" date="2014" name="J. Microbiol.">
        <title>Diaminobutyricibacter tongyongensis gen. nov., sp. nov. and Homoserinibacter gongjuensis gen. nov., sp. nov. belong to the family Microbacteriaceae.</title>
        <authorList>
            <person name="Kim S.J."/>
            <person name="Ahn J.H."/>
            <person name="Weon H.Y."/>
            <person name="Hamada M."/>
            <person name="Suzuki K."/>
            <person name="Kwon S.W."/>
        </authorList>
    </citation>
    <scope>NUCLEOTIDE SEQUENCE [LARGE SCALE GENOMIC DNA]</scope>
    <source>
        <strain evidence="6 7">NBRC 108724</strain>
    </source>
</reference>
<evidence type="ECO:0000256" key="3">
    <source>
        <dbReference type="ARBA" id="ARBA00023295"/>
    </source>
</evidence>
<organism evidence="6 7">
    <name type="scientific">Leifsonia tongyongensis</name>
    <dbReference type="NCBI Taxonomy" id="1268043"/>
    <lineage>
        <taxon>Bacteria</taxon>
        <taxon>Bacillati</taxon>
        <taxon>Actinomycetota</taxon>
        <taxon>Actinomycetes</taxon>
        <taxon>Micrococcales</taxon>
        <taxon>Microbacteriaceae</taxon>
        <taxon>Leifsonia</taxon>
    </lineage>
</organism>
<dbReference type="Proteomes" id="UP000474967">
    <property type="component" value="Unassembled WGS sequence"/>
</dbReference>
<keyword evidence="3" id="KW-0326">Glycosidase</keyword>
<evidence type="ECO:0000256" key="4">
    <source>
        <dbReference type="SAM" id="MobiDB-lite"/>
    </source>
</evidence>
<dbReference type="Gene3D" id="3.20.20.80">
    <property type="entry name" value="Glycosidases"/>
    <property type="match status" value="1"/>
</dbReference>
<dbReference type="FunFam" id="3.20.20.80:FF:000064">
    <property type="entry name" value="Oligo-1,6-glucosidase"/>
    <property type="match status" value="1"/>
</dbReference>
<gene>
    <name evidence="6" type="ORF">G3T36_19200</name>
</gene>
<dbReference type="InterPro" id="IPR032091">
    <property type="entry name" value="Malt_amylase-like_C"/>
</dbReference>
<name>A0A6L9Y2T9_9MICO</name>
<dbReference type="InterPro" id="IPR045857">
    <property type="entry name" value="O16G_dom_2"/>
</dbReference>
<keyword evidence="2" id="KW-0378">Hydrolase</keyword>
<dbReference type="PANTHER" id="PTHR10357:SF184">
    <property type="entry name" value="OLIGO-1,6-GLUCOSIDASE 1"/>
    <property type="match status" value="1"/>
</dbReference>
<dbReference type="RefSeq" id="WP_163291489.1">
    <property type="nucleotide sequence ID" value="NZ_JAAGWY010000006.1"/>
</dbReference>
<dbReference type="AlphaFoldDB" id="A0A6L9Y2T9"/>
<sequence length="588" mass="65669">MTETSTETGLDAHPEQHPTPTGDQWWRSAVVYQVYPRSFADATGDGIGDLQGVIQHLDHLEALGVDVIWLSPIYASPHDDNGYDISDYRAIDPLFGTFDDFDELLADLHRRGMKLVMDLVVNHTSDEHPWFVESASGPDSPKRDWYWWRPPRPGMVGGLPGAEPNNWGSFFSGSAWQFDQRSGEYYLHLFSRKQPDLNWENPAVRGAVYDMMNWWLDRGVDGFRMDVINLISKHPDLPDGVVPPGALYGDGYPFYGQGPRIHEFLHEMNERVFVGRTGQYLTVGEMPGVTVADAQLFTDPARAEVDMVFQFEHVGLDYGPGGKWDPREASVLDLKRSFARWQEGLARSGWNSLYWDNHDQPRVVSRFGDDGTFWRESATALATVLHLQRGTPYIYQGEELGMTNVPFEGIQDFRDIESLNHYAEAVGVKGERADVVLAALRRTSRDNARTPVQWSDAPHAGFTTGSPWIAVNPNSTRINAAAQRGDPNSVFAYYRGLIALRHSDRVVSHGTFELVLSEHPTVFAFSRTLGDRQLLVLANLSSSAAEYDVAAVPGWEGAEPVLGNLPDAAPAVDGRLAPWQAQVFARAI</sequence>
<proteinExistence type="inferred from homology"/>
<dbReference type="Gene3D" id="2.60.40.1180">
    <property type="entry name" value="Golgi alpha-mannosidase II"/>
    <property type="match status" value="1"/>
</dbReference>
<dbReference type="Gene3D" id="3.90.400.10">
    <property type="entry name" value="Oligo-1,6-glucosidase, Domain 2"/>
    <property type="match status" value="1"/>
</dbReference>
<comment type="caution">
    <text evidence="6">The sequence shown here is derived from an EMBL/GenBank/DDBJ whole genome shotgun (WGS) entry which is preliminary data.</text>
</comment>
<evidence type="ECO:0000256" key="2">
    <source>
        <dbReference type="ARBA" id="ARBA00022801"/>
    </source>
</evidence>
<dbReference type="GO" id="GO:0009313">
    <property type="term" value="P:oligosaccharide catabolic process"/>
    <property type="evidence" value="ECO:0007669"/>
    <property type="project" value="TreeGrafter"/>
</dbReference>
<dbReference type="PANTHER" id="PTHR10357">
    <property type="entry name" value="ALPHA-AMYLASE FAMILY MEMBER"/>
    <property type="match status" value="1"/>
</dbReference>
<keyword evidence="7" id="KW-1185">Reference proteome</keyword>
<evidence type="ECO:0000313" key="7">
    <source>
        <dbReference type="Proteomes" id="UP000474967"/>
    </source>
</evidence>
<dbReference type="Pfam" id="PF16657">
    <property type="entry name" value="Malt_amylase_C"/>
    <property type="match status" value="1"/>
</dbReference>
<dbReference type="GO" id="GO:0004556">
    <property type="term" value="F:alpha-amylase activity"/>
    <property type="evidence" value="ECO:0007669"/>
    <property type="project" value="TreeGrafter"/>
</dbReference>
<evidence type="ECO:0000259" key="5">
    <source>
        <dbReference type="SMART" id="SM00642"/>
    </source>
</evidence>
<dbReference type="InterPro" id="IPR013780">
    <property type="entry name" value="Glyco_hydro_b"/>
</dbReference>
<accession>A0A6L9Y2T9</accession>
<dbReference type="FunFam" id="3.90.400.10:FF:000002">
    <property type="entry name" value="Sucrose isomerase"/>
    <property type="match status" value="1"/>
</dbReference>